<dbReference type="InterPro" id="IPR010987">
    <property type="entry name" value="Glutathione-S-Trfase_C-like"/>
</dbReference>
<gene>
    <name evidence="10" type="ORF">OSB1V03_LOCUS12339</name>
</gene>
<keyword evidence="11" id="KW-1185">Reference proteome</keyword>
<dbReference type="Proteomes" id="UP000759131">
    <property type="component" value="Unassembled WGS sequence"/>
</dbReference>
<comment type="cofactor">
    <cofactor evidence="2">
        <name>glutathione</name>
        <dbReference type="ChEBI" id="CHEBI:57925"/>
    </cofactor>
</comment>
<dbReference type="FunFam" id="1.20.1050.10:FF:000010">
    <property type="entry name" value="Maleylacetoacetate isomerase isoform 1"/>
    <property type="match status" value="1"/>
</dbReference>
<dbReference type="PANTHER" id="PTHR42673">
    <property type="entry name" value="MALEYLACETOACETATE ISOMERASE"/>
    <property type="match status" value="1"/>
</dbReference>
<reference evidence="10" key="1">
    <citation type="submission" date="2020-11" db="EMBL/GenBank/DDBJ databases">
        <authorList>
            <person name="Tran Van P."/>
        </authorList>
    </citation>
    <scope>NUCLEOTIDE SEQUENCE</scope>
</reference>
<sequence>MEKYYRNDYKTNFIQQLSEFLFVESEDRPLLFYLSFSVQVFEMNDNNMSFETYLKSTLDIKGIEYEYKAVNLHTSEQFSPEFERLNPCHQVPALVIDGDRVVVESIAIIDYLEDKYGDSGVPSLLPSDIFLRARARAIAQAVVAGIQPFQNNVVLEKVGKMTAIDPKKDPEVEEKLWAKYWISSRFRSLEKLLGETSGRCCVGDTVSVADVCLAPQVFNAINLGLDVNQLFPKIHNIYVYLLTLDAFRRSHPYRQPDCPQDLKH</sequence>
<evidence type="ECO:0000256" key="3">
    <source>
        <dbReference type="ARBA" id="ARBA00004671"/>
    </source>
</evidence>
<dbReference type="InterPro" id="IPR040079">
    <property type="entry name" value="Glutathione_S-Trfase"/>
</dbReference>
<dbReference type="EMBL" id="CAJPIZ010010211">
    <property type="protein sequence ID" value="CAG2112361.1"/>
    <property type="molecule type" value="Genomic_DNA"/>
</dbReference>
<comment type="similarity">
    <text evidence="4">Belongs to the GST superfamily. Zeta family.</text>
</comment>
<evidence type="ECO:0000256" key="5">
    <source>
        <dbReference type="ARBA" id="ARBA00013199"/>
    </source>
</evidence>
<proteinExistence type="inferred from homology"/>
<evidence type="ECO:0000256" key="7">
    <source>
        <dbReference type="ARBA" id="ARBA00023232"/>
    </source>
</evidence>
<dbReference type="OrthoDB" id="202840at2759"/>
<dbReference type="NCBIfam" id="TIGR01262">
    <property type="entry name" value="maiA"/>
    <property type="match status" value="1"/>
</dbReference>
<keyword evidence="7" id="KW-0585">Phenylalanine catabolism</keyword>
<dbReference type="PROSITE" id="PS50405">
    <property type="entry name" value="GST_CTER"/>
    <property type="match status" value="1"/>
</dbReference>
<evidence type="ECO:0000313" key="10">
    <source>
        <dbReference type="EMBL" id="CAD7631931.1"/>
    </source>
</evidence>
<dbReference type="SUPFAM" id="SSF52833">
    <property type="entry name" value="Thioredoxin-like"/>
    <property type="match status" value="1"/>
</dbReference>
<dbReference type="Gene3D" id="3.40.30.10">
    <property type="entry name" value="Glutaredoxin"/>
    <property type="match status" value="1"/>
</dbReference>
<evidence type="ECO:0000256" key="4">
    <source>
        <dbReference type="ARBA" id="ARBA00010007"/>
    </source>
</evidence>
<dbReference type="SUPFAM" id="SSF47616">
    <property type="entry name" value="GST C-terminal domain-like"/>
    <property type="match status" value="1"/>
</dbReference>
<keyword evidence="6" id="KW-0828">Tyrosine catabolism</keyword>
<dbReference type="Gene3D" id="1.20.1050.10">
    <property type="match status" value="1"/>
</dbReference>
<dbReference type="GO" id="GO:0004364">
    <property type="term" value="F:glutathione transferase activity"/>
    <property type="evidence" value="ECO:0007669"/>
    <property type="project" value="TreeGrafter"/>
</dbReference>
<dbReference type="GO" id="GO:0005739">
    <property type="term" value="C:mitochondrion"/>
    <property type="evidence" value="ECO:0007669"/>
    <property type="project" value="TreeGrafter"/>
</dbReference>
<dbReference type="InterPro" id="IPR036282">
    <property type="entry name" value="Glutathione-S-Trfase_C_sf"/>
</dbReference>
<dbReference type="UniPathway" id="UPA00139">
    <property type="reaction ID" value="UER00340"/>
</dbReference>
<dbReference type="EMBL" id="OC864786">
    <property type="protein sequence ID" value="CAD7631931.1"/>
    <property type="molecule type" value="Genomic_DNA"/>
</dbReference>
<name>A0A7R9KZJ5_9ACAR</name>
<feature type="domain" description="GST N-terminal" evidence="8">
    <location>
        <begin position="38"/>
        <end position="120"/>
    </location>
</feature>
<dbReference type="GO" id="GO:0006559">
    <property type="term" value="P:L-phenylalanine catabolic process"/>
    <property type="evidence" value="ECO:0007669"/>
    <property type="project" value="UniProtKB-UniPathway"/>
</dbReference>
<comment type="pathway">
    <text evidence="3">Amino-acid degradation; L-phenylalanine degradation; acetoacetate and fumarate from L-phenylalanine: step 5/6.</text>
</comment>
<evidence type="ECO:0000259" key="9">
    <source>
        <dbReference type="PROSITE" id="PS50405"/>
    </source>
</evidence>
<dbReference type="EC" id="5.2.1.2" evidence="5"/>
<evidence type="ECO:0000256" key="1">
    <source>
        <dbReference type="ARBA" id="ARBA00001622"/>
    </source>
</evidence>
<accession>A0A7R9KZJ5</accession>
<dbReference type="InterPro" id="IPR004045">
    <property type="entry name" value="Glutathione_S-Trfase_N"/>
</dbReference>
<dbReference type="InterPro" id="IPR005955">
    <property type="entry name" value="GST_Zeta"/>
</dbReference>
<dbReference type="InterPro" id="IPR036249">
    <property type="entry name" value="Thioredoxin-like_sf"/>
</dbReference>
<dbReference type="GO" id="GO:0006572">
    <property type="term" value="P:L-tyrosine catabolic process"/>
    <property type="evidence" value="ECO:0007669"/>
    <property type="project" value="UniProtKB-KW"/>
</dbReference>
<evidence type="ECO:0000256" key="2">
    <source>
        <dbReference type="ARBA" id="ARBA00001955"/>
    </source>
</evidence>
<evidence type="ECO:0000313" key="11">
    <source>
        <dbReference type="Proteomes" id="UP000759131"/>
    </source>
</evidence>
<dbReference type="SFLD" id="SFLDS00019">
    <property type="entry name" value="Glutathione_Transferase_(cytos"/>
    <property type="match status" value="1"/>
</dbReference>
<dbReference type="GO" id="GO:0006749">
    <property type="term" value="P:glutathione metabolic process"/>
    <property type="evidence" value="ECO:0007669"/>
    <property type="project" value="TreeGrafter"/>
</dbReference>
<protein>
    <recommendedName>
        <fullName evidence="5">maleylacetoacetate isomerase</fullName>
        <ecNumber evidence="5">5.2.1.2</ecNumber>
    </recommendedName>
</protein>
<dbReference type="Pfam" id="PF02798">
    <property type="entry name" value="GST_N"/>
    <property type="match status" value="1"/>
</dbReference>
<dbReference type="GO" id="GO:0016034">
    <property type="term" value="F:maleylacetoacetate isomerase activity"/>
    <property type="evidence" value="ECO:0007669"/>
    <property type="project" value="UniProtKB-EC"/>
</dbReference>
<dbReference type="PANTHER" id="PTHR42673:SF4">
    <property type="entry name" value="MALEYLACETOACETATE ISOMERASE"/>
    <property type="match status" value="1"/>
</dbReference>
<evidence type="ECO:0000256" key="6">
    <source>
        <dbReference type="ARBA" id="ARBA00022878"/>
    </source>
</evidence>
<dbReference type="PROSITE" id="PS50404">
    <property type="entry name" value="GST_NTER"/>
    <property type="match status" value="1"/>
</dbReference>
<dbReference type="AlphaFoldDB" id="A0A7R9KZJ5"/>
<organism evidence="10">
    <name type="scientific">Medioppia subpectinata</name>
    <dbReference type="NCBI Taxonomy" id="1979941"/>
    <lineage>
        <taxon>Eukaryota</taxon>
        <taxon>Metazoa</taxon>
        <taxon>Ecdysozoa</taxon>
        <taxon>Arthropoda</taxon>
        <taxon>Chelicerata</taxon>
        <taxon>Arachnida</taxon>
        <taxon>Acari</taxon>
        <taxon>Acariformes</taxon>
        <taxon>Sarcoptiformes</taxon>
        <taxon>Oribatida</taxon>
        <taxon>Brachypylina</taxon>
        <taxon>Oppioidea</taxon>
        <taxon>Oppiidae</taxon>
        <taxon>Medioppia</taxon>
    </lineage>
</organism>
<feature type="domain" description="GST C-terminal" evidence="9">
    <location>
        <begin position="128"/>
        <end position="260"/>
    </location>
</feature>
<comment type="catalytic activity">
    <reaction evidence="1">
        <text>4-maleylacetoacetate = 4-fumarylacetoacetate</text>
        <dbReference type="Rhea" id="RHEA:14817"/>
        <dbReference type="ChEBI" id="CHEBI:17105"/>
        <dbReference type="ChEBI" id="CHEBI:18034"/>
        <dbReference type="EC" id="5.2.1.2"/>
    </reaction>
</comment>
<evidence type="ECO:0000259" key="8">
    <source>
        <dbReference type="PROSITE" id="PS50404"/>
    </source>
</evidence>
<dbReference type="SFLD" id="SFLDG00358">
    <property type="entry name" value="Main_(cytGST)"/>
    <property type="match status" value="1"/>
</dbReference>